<evidence type="ECO:0000313" key="1">
    <source>
        <dbReference type="EMBL" id="KEO58083.1"/>
    </source>
</evidence>
<dbReference type="Proteomes" id="UP000027463">
    <property type="component" value="Unassembled WGS sequence"/>
</dbReference>
<reference evidence="1 2" key="1">
    <citation type="submission" date="2013-07" db="EMBL/GenBank/DDBJ databases">
        <title>Thalassospira permensis NBRC 106175 Genome Sequencing.</title>
        <authorList>
            <person name="Lai Q."/>
            <person name="Shao Z."/>
        </authorList>
    </citation>
    <scope>NUCLEOTIDE SEQUENCE [LARGE SCALE GENOMIC DNA]</scope>
    <source>
        <strain evidence="1 2">NBRC 106175</strain>
    </source>
</reference>
<proteinExistence type="predicted"/>
<sequence length="51" mass="5732">MEQPQKRRTKHVASHKMARKAGFGIGKKVIYRISTWGIAICAYPAACPRCD</sequence>
<comment type="caution">
    <text evidence="1">The sequence shown here is derived from an EMBL/GenBank/DDBJ whole genome shotgun (WGS) entry which is preliminary data.</text>
</comment>
<evidence type="ECO:0000313" key="2">
    <source>
        <dbReference type="Proteomes" id="UP000027463"/>
    </source>
</evidence>
<name>A0ABR4TQV6_9PROT</name>
<gene>
    <name evidence="1" type="ORF">SMB34_15405</name>
</gene>
<keyword evidence="2" id="KW-1185">Reference proteome</keyword>
<accession>A0ABR4TQV6</accession>
<organism evidence="1 2">
    <name type="scientific">Thalassospira permensis NBRC 106175</name>
    <dbReference type="NCBI Taxonomy" id="1353532"/>
    <lineage>
        <taxon>Bacteria</taxon>
        <taxon>Pseudomonadati</taxon>
        <taxon>Pseudomonadota</taxon>
        <taxon>Alphaproteobacteria</taxon>
        <taxon>Rhodospirillales</taxon>
        <taxon>Thalassospiraceae</taxon>
        <taxon>Thalassospira</taxon>
    </lineage>
</organism>
<dbReference type="EMBL" id="AUNC01000010">
    <property type="protein sequence ID" value="KEO58083.1"/>
    <property type="molecule type" value="Genomic_DNA"/>
</dbReference>
<protein>
    <submittedName>
        <fullName evidence="1">Uncharacterized protein</fullName>
    </submittedName>
</protein>